<dbReference type="AlphaFoldDB" id="A0A4D9CUE6"/>
<evidence type="ECO:0000313" key="3">
    <source>
        <dbReference type="Proteomes" id="UP000355283"/>
    </source>
</evidence>
<proteinExistence type="predicted"/>
<feature type="region of interest" description="Disordered" evidence="1">
    <location>
        <begin position="139"/>
        <end position="196"/>
    </location>
</feature>
<accession>A0A4D9CUE6</accession>
<dbReference type="EMBL" id="SDOX01000101">
    <property type="protein sequence ID" value="TFJ82516.1"/>
    <property type="molecule type" value="Genomic_DNA"/>
</dbReference>
<dbReference type="Proteomes" id="UP000355283">
    <property type="component" value="Unassembled WGS sequence"/>
</dbReference>
<gene>
    <name evidence="2" type="ORF">NSK_006194</name>
</gene>
<evidence type="ECO:0000256" key="1">
    <source>
        <dbReference type="SAM" id="MobiDB-lite"/>
    </source>
</evidence>
<evidence type="ECO:0000313" key="2">
    <source>
        <dbReference type="EMBL" id="TFJ82516.1"/>
    </source>
</evidence>
<keyword evidence="3" id="KW-1185">Reference proteome</keyword>
<comment type="caution">
    <text evidence="2">The sequence shown here is derived from an EMBL/GenBank/DDBJ whole genome shotgun (WGS) entry which is preliminary data.</text>
</comment>
<sequence>MFAAGGVAAASGTHAFLITHAHAEPSTRTSLNRSILCSTLLLISMPLLLLRGHPQSHSLVVAGVGLLANLSCLVSYPVTLATRARSDSHPRFLEQFWALECIAASPRVFVDRVQRLRGGCLECGSVECGCARYRGGAAPETAAERGDTSQDPVEGWDLPKGWEGLEEGGREDDYPEEGGKGFLDGPGEDGTAVAVV</sequence>
<organism evidence="2 3">
    <name type="scientific">Nannochloropsis salina CCMP1776</name>
    <dbReference type="NCBI Taxonomy" id="1027361"/>
    <lineage>
        <taxon>Eukaryota</taxon>
        <taxon>Sar</taxon>
        <taxon>Stramenopiles</taxon>
        <taxon>Ochrophyta</taxon>
        <taxon>Eustigmatophyceae</taxon>
        <taxon>Eustigmatales</taxon>
        <taxon>Monodopsidaceae</taxon>
        <taxon>Microchloropsis</taxon>
        <taxon>Microchloropsis salina</taxon>
    </lineage>
</organism>
<name>A0A4D9CUE6_9STRA</name>
<protein>
    <submittedName>
        <fullName evidence="2">Uncharacterized protein</fullName>
    </submittedName>
</protein>
<reference evidence="2 3" key="1">
    <citation type="submission" date="2019-01" db="EMBL/GenBank/DDBJ databases">
        <title>Nuclear Genome Assembly of the Microalgal Biofuel strain Nannochloropsis salina CCMP1776.</title>
        <authorList>
            <person name="Hovde B."/>
        </authorList>
    </citation>
    <scope>NUCLEOTIDE SEQUENCE [LARGE SCALE GENOMIC DNA]</scope>
    <source>
        <strain evidence="2 3">CCMP1776</strain>
    </source>
</reference>